<dbReference type="OrthoDB" id="980645at2"/>
<protein>
    <submittedName>
        <fullName evidence="1">Uncharacterized protein</fullName>
    </submittedName>
</protein>
<keyword evidence="2" id="KW-1185">Reference proteome</keyword>
<sequence length="129" mass="14878">MRRIMLIRQVLSFVLILAFGMHQFAQLGILVSFKINQNYIAEFLCIEKDLPESTCQGCCQLKDKLEEHEEQQQDAPESQNRKYEIQLFPADQDFLLKMQTQVIALDWAPNPISGILLCQAIFHPPKSKA</sequence>
<organism evidence="1 2">
    <name type="scientific">Sunxiuqinia dokdonensis</name>
    <dbReference type="NCBI Taxonomy" id="1409788"/>
    <lineage>
        <taxon>Bacteria</taxon>
        <taxon>Pseudomonadati</taxon>
        <taxon>Bacteroidota</taxon>
        <taxon>Bacteroidia</taxon>
        <taxon>Marinilabiliales</taxon>
        <taxon>Prolixibacteraceae</taxon>
        <taxon>Sunxiuqinia</taxon>
    </lineage>
</organism>
<name>A0A0L8V5V5_9BACT</name>
<dbReference type="RefSeq" id="WP_157624957.1">
    <property type="nucleotide sequence ID" value="NZ_LGIA01000176.1"/>
</dbReference>
<evidence type="ECO:0000313" key="2">
    <source>
        <dbReference type="Proteomes" id="UP000036958"/>
    </source>
</evidence>
<reference evidence="2" key="1">
    <citation type="submission" date="2015-07" db="EMBL/GenBank/DDBJ databases">
        <title>Genome sequencing of Sunxiuqinia dokdonensis strain SK.</title>
        <authorList>
            <person name="Ahn S."/>
            <person name="Kim B.-C."/>
        </authorList>
    </citation>
    <scope>NUCLEOTIDE SEQUENCE [LARGE SCALE GENOMIC DNA]</scope>
    <source>
        <strain evidence="2">SK</strain>
    </source>
</reference>
<accession>A0A0L8V5V5</accession>
<evidence type="ECO:0000313" key="1">
    <source>
        <dbReference type="EMBL" id="KOH43870.1"/>
    </source>
</evidence>
<dbReference type="STRING" id="1409788.NC99_33660"/>
<comment type="caution">
    <text evidence="1">The sequence shown here is derived from an EMBL/GenBank/DDBJ whole genome shotgun (WGS) entry which is preliminary data.</text>
</comment>
<gene>
    <name evidence="1" type="ORF">NC99_33660</name>
</gene>
<dbReference type="Proteomes" id="UP000036958">
    <property type="component" value="Unassembled WGS sequence"/>
</dbReference>
<proteinExistence type="predicted"/>
<dbReference type="AlphaFoldDB" id="A0A0L8V5V5"/>
<dbReference type="EMBL" id="LGIA01000176">
    <property type="protein sequence ID" value="KOH43870.1"/>
    <property type="molecule type" value="Genomic_DNA"/>
</dbReference>